<dbReference type="EMBL" id="HACM01002459">
    <property type="protein sequence ID" value="CRZ02901.1"/>
    <property type="molecule type" value="Transcribed_RNA"/>
</dbReference>
<sequence length="234" mass="26570">FFCTNYCGLFVLIDSLLLILQKRFEIRPSSLDVYQGCRRLDTGIAHDEHDEGCRSKRRNEGAEMGIADMHAGELGLRVSARQLELLDYVAHLLKSMRIPVIPTILVGDHQKRRLFEKNSFIRIANLDVDEAETHIPTIEISRKRQRGNVGDTNKKPVLTSTSRVWQKLFKRFSRTATLGMRAYTMLDHALYSDSSHIEVGKHDTSRSPAMVVRSCRRPSNSRARAASGCIMSIL</sequence>
<dbReference type="AlphaFoldDB" id="A0A0H5R4E2"/>
<keyword evidence="1" id="KW-0732">Signal</keyword>
<name>A0A0H5R4E2_9EUKA</name>
<reference evidence="2" key="1">
    <citation type="submission" date="2015-04" db="EMBL/GenBank/DDBJ databases">
        <title>The genome sequence of the plant pathogenic Rhizarian Plasmodiophora brassicae reveals insights in its biotrophic life cycle and the origin of chitin synthesis.</title>
        <authorList>
            <person name="Schwelm A."/>
            <person name="Fogelqvist J."/>
            <person name="Knaust A."/>
            <person name="Julke S."/>
            <person name="Lilja T."/>
            <person name="Dhandapani V."/>
            <person name="Bonilla-Rosso G."/>
            <person name="Karlsson M."/>
            <person name="Shevchenko A."/>
            <person name="Choi S.R."/>
            <person name="Kim H.G."/>
            <person name="Park J.Y."/>
            <person name="Lim Y.P."/>
            <person name="Ludwig-Muller J."/>
            <person name="Dixelius C."/>
        </authorList>
    </citation>
    <scope>NUCLEOTIDE SEQUENCE</scope>
    <source>
        <tissue evidence="2">Potato root galls</tissue>
    </source>
</reference>
<feature type="signal peptide" evidence="1">
    <location>
        <begin position="1"/>
        <end position="21"/>
    </location>
</feature>
<proteinExistence type="predicted"/>
<dbReference type="EMBL" id="HACM01002462">
    <property type="protein sequence ID" value="CRZ02904.1"/>
    <property type="molecule type" value="Transcribed_RNA"/>
</dbReference>
<evidence type="ECO:0000313" key="2">
    <source>
        <dbReference type="EMBL" id="CRZ02904.1"/>
    </source>
</evidence>
<organism evidence="2">
    <name type="scientific">Spongospora subterranea</name>
    <dbReference type="NCBI Taxonomy" id="70186"/>
    <lineage>
        <taxon>Eukaryota</taxon>
        <taxon>Sar</taxon>
        <taxon>Rhizaria</taxon>
        <taxon>Endomyxa</taxon>
        <taxon>Phytomyxea</taxon>
        <taxon>Plasmodiophorida</taxon>
        <taxon>Plasmodiophoridae</taxon>
        <taxon>Spongospora</taxon>
    </lineage>
</organism>
<evidence type="ECO:0000256" key="1">
    <source>
        <dbReference type="SAM" id="SignalP"/>
    </source>
</evidence>
<feature type="non-terminal residue" evidence="2">
    <location>
        <position position="1"/>
    </location>
</feature>
<accession>A0A0H5R4E2</accession>
<protein>
    <submittedName>
        <fullName evidence="2">Uncharacterized protein</fullName>
    </submittedName>
</protein>
<feature type="chain" id="PRO_5011352988" evidence="1">
    <location>
        <begin position="22"/>
        <end position="234"/>
    </location>
</feature>